<sequence length="910" mass="102421">MDSKIVLDYALFQLTPTRTRFELVVFLGGKYEKIASGLFEPFVSHLKFVKDEISKGGYSIKLLPPNNSAFWFSKATFERFVRFVSTPAVLERFASLENEIVQIESSYQANASSMSIATTDEGSMPQTNGLLRRLSDSTKLNGVLDDVDNKEEENSKISLQRLLESRIALLRKEQAMAYTRGLVAGFEIDNIDDLIYFANAFGALRLREACINFKELWKKKHADDHWIQEVAAMQSCLPPTLSFSETSGIILANDVIAQDQNNIPSGDEQKDSNLPTSNQMPSNTAHVHMPIMPWPYNVPPYMYNLQNPIQQMPSYQGYPMANMQSIHPYLPRNMKWPSNQGENHKPSKKKEKSRHKKGPEEYDDQQTESSDPDSESESNSDELRDSNNSLKDDSKRKNHRRKSSGTVVIRNINYITPKRRNGNDDGLSDESSVDDDDVMNEETIKHKVGAALESLQKVHKVEKHANGKKSKARRNGTKSSDAAEHDLTEKSSDASEGGNKNENWDAFQNLLKIDEDTGIDGSERVKKIDVQDEHFAVRNIEEERMPYDAVSSFHSLDFKEVPKTTKISNDSFVVTQRDGGNEDESRLDGYVDNYGVVAKSRNFMSEEVLLSNRSKEPRNELGDPLSTFIADSSVTKGKTTEDWFIVDNLDKMRSPDPSVMPAMFDGDCTLSSVNDKSPSEKQSERTFTDDSFMIQGQLVDNSISDSRWKTDISMAADLTPASKLESSNEKHALSNNHEPNDLCVVLQRDSGTDSVAASWSMDYEIDFSYSETDKRSSIDDSQDNANKVPVIPEKPNTNKSNVSGIRNTEKELKSKTSRGSYGRGKPEIIPRNKRSPLTSKPIVQKSKREQEDEIRKKMEEIAAERQRRIAERTASSGLAPAAKVSPKSDKNKIQSMKDTNRNNSVKVRGI</sequence>
<dbReference type="AlphaFoldDB" id="A0A4P1QPV4"/>
<feature type="compositionally biased region" description="Polar residues" evidence="1">
    <location>
        <begin position="795"/>
        <end position="806"/>
    </location>
</feature>
<dbReference type="Proteomes" id="UP000188354">
    <property type="component" value="Chromosome LG19"/>
</dbReference>
<feature type="region of interest" description="Disordered" evidence="1">
    <location>
        <begin position="772"/>
        <end position="910"/>
    </location>
</feature>
<feature type="region of interest" description="Disordered" evidence="1">
    <location>
        <begin position="260"/>
        <end position="284"/>
    </location>
</feature>
<feature type="compositionally biased region" description="Polar residues" evidence="1">
    <location>
        <begin position="272"/>
        <end position="284"/>
    </location>
</feature>
<evidence type="ECO:0000313" key="2">
    <source>
        <dbReference type="EMBL" id="OIV91763.1"/>
    </source>
</evidence>
<feature type="compositionally biased region" description="Basic and acidic residues" evidence="1">
    <location>
        <begin position="381"/>
        <end position="395"/>
    </location>
</feature>
<feature type="compositionally biased region" description="Basic and acidic residues" evidence="1">
    <location>
        <begin position="846"/>
        <end position="871"/>
    </location>
</feature>
<keyword evidence="3" id="KW-1185">Reference proteome</keyword>
<evidence type="ECO:0000256" key="1">
    <source>
        <dbReference type="SAM" id="MobiDB-lite"/>
    </source>
</evidence>
<dbReference type="PANTHER" id="PTHR31008">
    <property type="entry name" value="COP1-INTERACTING PROTEIN-RELATED"/>
    <property type="match status" value="1"/>
</dbReference>
<feature type="compositionally biased region" description="Acidic residues" evidence="1">
    <location>
        <begin position="426"/>
        <end position="440"/>
    </location>
</feature>
<organism evidence="2 3">
    <name type="scientific">Lupinus angustifolius</name>
    <name type="common">Narrow-leaved blue lupine</name>
    <dbReference type="NCBI Taxonomy" id="3871"/>
    <lineage>
        <taxon>Eukaryota</taxon>
        <taxon>Viridiplantae</taxon>
        <taxon>Streptophyta</taxon>
        <taxon>Embryophyta</taxon>
        <taxon>Tracheophyta</taxon>
        <taxon>Spermatophyta</taxon>
        <taxon>Magnoliopsida</taxon>
        <taxon>eudicotyledons</taxon>
        <taxon>Gunneridae</taxon>
        <taxon>Pentapetalae</taxon>
        <taxon>rosids</taxon>
        <taxon>fabids</taxon>
        <taxon>Fabales</taxon>
        <taxon>Fabaceae</taxon>
        <taxon>Papilionoideae</taxon>
        <taxon>50 kb inversion clade</taxon>
        <taxon>genistoids sensu lato</taxon>
        <taxon>core genistoids</taxon>
        <taxon>Genisteae</taxon>
        <taxon>Lupinus</taxon>
    </lineage>
</organism>
<feature type="compositionally biased region" description="Basic residues" evidence="1">
    <location>
        <begin position="346"/>
        <end position="357"/>
    </location>
</feature>
<dbReference type="STRING" id="3871.A0A4P1QPV4"/>
<dbReference type="Gramene" id="OIV91763">
    <property type="protein sequence ID" value="OIV91763"/>
    <property type="gene ID" value="TanjilG_26616"/>
</dbReference>
<proteinExistence type="predicted"/>
<feature type="compositionally biased region" description="Acidic residues" evidence="1">
    <location>
        <begin position="361"/>
        <end position="380"/>
    </location>
</feature>
<accession>A0A4P1QPV4</accession>
<protein>
    <recommendedName>
        <fullName evidence="4">COP1-interacting protein 7</fullName>
    </recommendedName>
</protein>
<dbReference type="OrthoDB" id="1749136at2759"/>
<name>A0A4P1QPV4_LUPAN</name>
<feature type="region of interest" description="Disordered" evidence="1">
    <location>
        <begin position="331"/>
        <end position="502"/>
    </location>
</feature>
<reference evidence="2 3" key="1">
    <citation type="journal article" date="2017" name="Plant Biotechnol. J.">
        <title>A comprehensive draft genome sequence for lupin (Lupinus angustifolius), an emerging health food: insights into plant-microbe interactions and legume evolution.</title>
        <authorList>
            <person name="Hane J.K."/>
            <person name="Ming Y."/>
            <person name="Kamphuis L.G."/>
            <person name="Nelson M.N."/>
            <person name="Garg G."/>
            <person name="Atkins C.A."/>
            <person name="Bayer P.E."/>
            <person name="Bravo A."/>
            <person name="Bringans S."/>
            <person name="Cannon S."/>
            <person name="Edwards D."/>
            <person name="Foley R."/>
            <person name="Gao L.L."/>
            <person name="Harrison M.J."/>
            <person name="Huang W."/>
            <person name="Hurgobin B."/>
            <person name="Li S."/>
            <person name="Liu C.W."/>
            <person name="McGrath A."/>
            <person name="Morahan G."/>
            <person name="Murray J."/>
            <person name="Weller J."/>
            <person name="Jian J."/>
            <person name="Singh K.B."/>
        </authorList>
    </citation>
    <scope>NUCLEOTIDE SEQUENCE [LARGE SCALE GENOMIC DNA]</scope>
    <source>
        <strain evidence="3">cv. Tanjil</strain>
        <tissue evidence="2">Whole plant</tissue>
    </source>
</reference>
<dbReference type="EMBL" id="CM007379">
    <property type="protein sequence ID" value="OIV91763.1"/>
    <property type="molecule type" value="Genomic_DNA"/>
</dbReference>
<feature type="compositionally biased region" description="Polar residues" evidence="1">
    <location>
        <begin position="893"/>
        <end position="910"/>
    </location>
</feature>
<evidence type="ECO:0008006" key="4">
    <source>
        <dbReference type="Google" id="ProtNLM"/>
    </source>
</evidence>
<evidence type="ECO:0000313" key="3">
    <source>
        <dbReference type="Proteomes" id="UP000188354"/>
    </source>
</evidence>
<feature type="compositionally biased region" description="Basic and acidic residues" evidence="1">
    <location>
        <begin position="481"/>
        <end position="493"/>
    </location>
</feature>
<gene>
    <name evidence="2" type="ORF">TanjilG_26616</name>
</gene>
<feature type="compositionally biased region" description="Basic residues" evidence="1">
    <location>
        <begin position="457"/>
        <end position="476"/>
    </location>
</feature>
<dbReference type="PANTHER" id="PTHR31008:SF0">
    <property type="entry name" value="CSL1"/>
    <property type="match status" value="1"/>
</dbReference>
<dbReference type="KEGG" id="lang:109334358"/>